<protein>
    <submittedName>
        <fullName evidence="1">Uncharacterized protein</fullName>
    </submittedName>
</protein>
<reference evidence="1" key="1">
    <citation type="submission" date="2020-03" db="EMBL/GenBank/DDBJ databases">
        <title>The deep terrestrial virosphere.</title>
        <authorList>
            <person name="Holmfeldt K."/>
            <person name="Nilsson E."/>
            <person name="Simone D."/>
            <person name="Lopez-Fernandez M."/>
            <person name="Wu X."/>
            <person name="de Brujin I."/>
            <person name="Lundin D."/>
            <person name="Andersson A."/>
            <person name="Bertilsson S."/>
            <person name="Dopson M."/>
        </authorList>
    </citation>
    <scope>NUCLEOTIDE SEQUENCE</scope>
    <source>
        <strain evidence="1">MM171A01923</strain>
        <strain evidence="2">MM171B02100</strain>
    </source>
</reference>
<evidence type="ECO:0000313" key="2">
    <source>
        <dbReference type="EMBL" id="QJB01726.1"/>
    </source>
</evidence>
<accession>A0A6M3LXP2</accession>
<name>A0A6M3LXP2_9ZZZZ</name>
<gene>
    <name evidence="1" type="ORF">MM171A01923_0008</name>
    <name evidence="2" type="ORF">MM171B02100_0006</name>
</gene>
<proteinExistence type="predicted"/>
<evidence type="ECO:0000313" key="1">
    <source>
        <dbReference type="EMBL" id="QJA98322.1"/>
    </source>
</evidence>
<dbReference type="AlphaFoldDB" id="A0A6M3LXP2"/>
<dbReference type="EMBL" id="MT143728">
    <property type="protein sequence ID" value="QJB01726.1"/>
    <property type="molecule type" value="Genomic_DNA"/>
</dbReference>
<organism evidence="1">
    <name type="scientific">viral metagenome</name>
    <dbReference type="NCBI Taxonomy" id="1070528"/>
    <lineage>
        <taxon>unclassified sequences</taxon>
        <taxon>metagenomes</taxon>
        <taxon>organismal metagenomes</taxon>
    </lineage>
</organism>
<sequence>MSITISESPAVESFRSAWANMVEAIEPDIDMLPAVWRNIFEGPINLMMSSTLALGIIPEKRMWAMIGKMQWIYSLIKYPDFINYDLSYIATQIGEFFSTIELSMSINGQFLLEGPMSRSFVSQTSKVIQPQLRGRRSYRPPPGGEFQ</sequence>
<dbReference type="EMBL" id="MT143571">
    <property type="protein sequence ID" value="QJA98322.1"/>
    <property type="molecule type" value="Genomic_DNA"/>
</dbReference>